<comment type="caution">
    <text evidence="2">The sequence shown here is derived from an EMBL/GenBank/DDBJ whole genome shotgun (WGS) entry which is preliminary data.</text>
</comment>
<feature type="region of interest" description="Disordered" evidence="1">
    <location>
        <begin position="1"/>
        <end position="40"/>
    </location>
</feature>
<feature type="compositionally biased region" description="Polar residues" evidence="1">
    <location>
        <begin position="369"/>
        <end position="387"/>
    </location>
</feature>
<feature type="region of interest" description="Disordered" evidence="1">
    <location>
        <begin position="361"/>
        <end position="390"/>
    </location>
</feature>
<evidence type="ECO:0000313" key="3">
    <source>
        <dbReference type="Proteomes" id="UP001301769"/>
    </source>
</evidence>
<feature type="compositionally biased region" description="Polar residues" evidence="1">
    <location>
        <begin position="163"/>
        <end position="174"/>
    </location>
</feature>
<feature type="compositionally biased region" description="Basic residues" evidence="1">
    <location>
        <begin position="13"/>
        <end position="24"/>
    </location>
</feature>
<organism evidence="2 3">
    <name type="scientific">Rhypophila decipiens</name>
    <dbReference type="NCBI Taxonomy" id="261697"/>
    <lineage>
        <taxon>Eukaryota</taxon>
        <taxon>Fungi</taxon>
        <taxon>Dikarya</taxon>
        <taxon>Ascomycota</taxon>
        <taxon>Pezizomycotina</taxon>
        <taxon>Sordariomycetes</taxon>
        <taxon>Sordariomycetidae</taxon>
        <taxon>Sordariales</taxon>
        <taxon>Naviculisporaceae</taxon>
        <taxon>Rhypophila</taxon>
    </lineage>
</organism>
<feature type="region of interest" description="Disordered" evidence="1">
    <location>
        <begin position="295"/>
        <end position="318"/>
    </location>
</feature>
<name>A0AAN7B4Y9_9PEZI</name>
<feature type="region of interest" description="Disordered" evidence="1">
    <location>
        <begin position="409"/>
        <end position="507"/>
    </location>
</feature>
<reference evidence="2" key="1">
    <citation type="journal article" date="2023" name="Mol. Phylogenet. Evol.">
        <title>Genome-scale phylogeny and comparative genomics of the fungal order Sordariales.</title>
        <authorList>
            <person name="Hensen N."/>
            <person name="Bonometti L."/>
            <person name="Westerberg I."/>
            <person name="Brannstrom I.O."/>
            <person name="Guillou S."/>
            <person name="Cros-Aarteil S."/>
            <person name="Calhoun S."/>
            <person name="Haridas S."/>
            <person name="Kuo A."/>
            <person name="Mondo S."/>
            <person name="Pangilinan J."/>
            <person name="Riley R."/>
            <person name="LaButti K."/>
            <person name="Andreopoulos B."/>
            <person name="Lipzen A."/>
            <person name="Chen C."/>
            <person name="Yan M."/>
            <person name="Daum C."/>
            <person name="Ng V."/>
            <person name="Clum A."/>
            <person name="Steindorff A."/>
            <person name="Ohm R.A."/>
            <person name="Martin F."/>
            <person name="Silar P."/>
            <person name="Natvig D.O."/>
            <person name="Lalanne C."/>
            <person name="Gautier V."/>
            <person name="Ament-Velasquez S.L."/>
            <person name="Kruys A."/>
            <person name="Hutchinson M.I."/>
            <person name="Powell A.J."/>
            <person name="Barry K."/>
            <person name="Miller A.N."/>
            <person name="Grigoriev I.V."/>
            <person name="Debuchy R."/>
            <person name="Gladieux P."/>
            <person name="Hiltunen Thoren M."/>
            <person name="Johannesson H."/>
        </authorList>
    </citation>
    <scope>NUCLEOTIDE SEQUENCE</scope>
    <source>
        <strain evidence="2">PSN293</strain>
    </source>
</reference>
<evidence type="ECO:0000256" key="1">
    <source>
        <dbReference type="SAM" id="MobiDB-lite"/>
    </source>
</evidence>
<sequence>MPFAPPGPPTHRPYTKKGLPRKRPGPAPKPKHELAKWKNKKPLRRVERSYPLERKIEVLMFLLNHRITETEPPQRAPRRRLGQPPECEASYTIAENGQRLYHRAPTYAEASAWYKVPMPTIHGWWDNREKILEGTGVKLPEVPDTLPVPDWLTKPLEKDGPQYHQTNTSTSSDPTNGANSTNSTASASSTTPSSPDQPSGSTAQNGSSVQRAAPVPNPAPVQRAPPAQTARSVQKAPPVQQVPTPSTGPIPRPAAVPNPPPPYKPPSYRRVSTLDGPPRQVPEPVQIVFSLKGKGLPQSAAPRPFGQNQTSAGQRAAPPPVPMGPPYSMAPPHPRVGMIPPLDIPMIPWSVYPVPGAQAIPPPPEAQANSARPINPVNQAGPSNQANAPRPITMEDVLGPELFSQVRTRPIGVKHRAPKPSSTPKVPSGKGVWLLETTAPTKQPAPAPTAPAPTAPSPTTVPVEAPAVKPSTIPATSDEMEVDGQAEQSSVSSNAEPANSAEVTVLN</sequence>
<feature type="compositionally biased region" description="Pro residues" evidence="1">
    <location>
        <begin position="443"/>
        <end position="456"/>
    </location>
</feature>
<feature type="compositionally biased region" description="Low complexity" evidence="1">
    <location>
        <begin position="457"/>
        <end position="470"/>
    </location>
</feature>
<evidence type="ECO:0000313" key="2">
    <source>
        <dbReference type="EMBL" id="KAK4212961.1"/>
    </source>
</evidence>
<protein>
    <submittedName>
        <fullName evidence="2">Uncharacterized protein</fullName>
    </submittedName>
</protein>
<reference evidence="2" key="2">
    <citation type="submission" date="2023-05" db="EMBL/GenBank/DDBJ databases">
        <authorList>
            <consortium name="Lawrence Berkeley National Laboratory"/>
            <person name="Steindorff A."/>
            <person name="Hensen N."/>
            <person name="Bonometti L."/>
            <person name="Westerberg I."/>
            <person name="Brannstrom I.O."/>
            <person name="Guillou S."/>
            <person name="Cros-Aarteil S."/>
            <person name="Calhoun S."/>
            <person name="Haridas S."/>
            <person name="Kuo A."/>
            <person name="Mondo S."/>
            <person name="Pangilinan J."/>
            <person name="Riley R."/>
            <person name="Labutti K."/>
            <person name="Andreopoulos B."/>
            <person name="Lipzen A."/>
            <person name="Chen C."/>
            <person name="Yanf M."/>
            <person name="Daum C."/>
            <person name="Ng V."/>
            <person name="Clum A."/>
            <person name="Ohm R."/>
            <person name="Martin F."/>
            <person name="Silar P."/>
            <person name="Natvig D."/>
            <person name="Lalanne C."/>
            <person name="Gautier V."/>
            <person name="Ament-Velasquez S.L."/>
            <person name="Kruys A."/>
            <person name="Hutchinson M.I."/>
            <person name="Powell A.J."/>
            <person name="Barry K."/>
            <person name="Miller A.N."/>
            <person name="Grigoriev I.V."/>
            <person name="Debuchy R."/>
            <person name="Gladieux P."/>
            <person name="Thoren M.H."/>
            <person name="Johannesson H."/>
        </authorList>
    </citation>
    <scope>NUCLEOTIDE SEQUENCE</scope>
    <source>
        <strain evidence="2">PSN293</strain>
    </source>
</reference>
<feature type="region of interest" description="Disordered" evidence="1">
    <location>
        <begin position="139"/>
        <end position="281"/>
    </location>
</feature>
<accession>A0AAN7B4Y9</accession>
<feature type="compositionally biased region" description="Polar residues" evidence="1">
    <location>
        <begin position="486"/>
        <end position="497"/>
    </location>
</feature>
<dbReference type="EMBL" id="MU858117">
    <property type="protein sequence ID" value="KAK4212961.1"/>
    <property type="molecule type" value="Genomic_DNA"/>
</dbReference>
<proteinExistence type="predicted"/>
<gene>
    <name evidence="2" type="ORF">QBC37DRAFT_182597</name>
</gene>
<feature type="compositionally biased region" description="Low complexity" evidence="1">
    <location>
        <begin position="175"/>
        <end position="202"/>
    </location>
</feature>
<keyword evidence="3" id="KW-1185">Reference proteome</keyword>
<feature type="compositionally biased region" description="Pro residues" evidence="1">
    <location>
        <begin position="246"/>
        <end position="265"/>
    </location>
</feature>
<dbReference type="AlphaFoldDB" id="A0AAN7B4Y9"/>
<dbReference type="Proteomes" id="UP001301769">
    <property type="component" value="Unassembled WGS sequence"/>
</dbReference>
<feature type="compositionally biased region" description="Pro residues" evidence="1">
    <location>
        <begin position="1"/>
        <end position="11"/>
    </location>
</feature>